<dbReference type="Proteomes" id="UP001295684">
    <property type="component" value="Unassembled WGS sequence"/>
</dbReference>
<evidence type="ECO:0000313" key="1">
    <source>
        <dbReference type="EMBL" id="CAI2367194.1"/>
    </source>
</evidence>
<evidence type="ECO:0000313" key="2">
    <source>
        <dbReference type="Proteomes" id="UP001295684"/>
    </source>
</evidence>
<gene>
    <name evidence="1" type="ORF">ECRASSUSDP1_LOCUS8472</name>
</gene>
<sequence length="294" mass="34027">MFPLSMSESCQEENLFKDTPYLEEFNLNIPELDDFPDIPEAESFIQNENEGDPFRKIFCSSNTGSSYSVETLSEGTSTNKSRANRWLKWQDRKLVKTILTLQQQERIYPELLFDNINKNSTTKSYWDLVKTGVETNRSLGFLQTRYRKLLRNQELNRHEKLYFEENYTKYTIEEFQILFAGKTKSTLVSLKAQLEKKSALNSKADKILDMLPQKRSEIIETLPTSNLVSTMMFKKDLTVGISPYFSLATSESLEQVAPKALRKMQYTMDQISGEIYSKLYALKASLKEDLAKGL</sequence>
<name>A0AAD1X8N1_EUPCR</name>
<keyword evidence="2" id="KW-1185">Reference proteome</keyword>
<dbReference type="EMBL" id="CAMPGE010008289">
    <property type="protein sequence ID" value="CAI2367194.1"/>
    <property type="molecule type" value="Genomic_DNA"/>
</dbReference>
<organism evidence="1 2">
    <name type="scientific">Euplotes crassus</name>
    <dbReference type="NCBI Taxonomy" id="5936"/>
    <lineage>
        <taxon>Eukaryota</taxon>
        <taxon>Sar</taxon>
        <taxon>Alveolata</taxon>
        <taxon>Ciliophora</taxon>
        <taxon>Intramacronucleata</taxon>
        <taxon>Spirotrichea</taxon>
        <taxon>Hypotrichia</taxon>
        <taxon>Euplotida</taxon>
        <taxon>Euplotidae</taxon>
        <taxon>Moneuplotes</taxon>
    </lineage>
</organism>
<comment type="caution">
    <text evidence="1">The sequence shown here is derived from an EMBL/GenBank/DDBJ whole genome shotgun (WGS) entry which is preliminary data.</text>
</comment>
<protein>
    <submittedName>
        <fullName evidence="1">Uncharacterized protein</fullName>
    </submittedName>
</protein>
<accession>A0AAD1X8N1</accession>
<proteinExistence type="predicted"/>
<reference evidence="1" key="1">
    <citation type="submission" date="2023-07" db="EMBL/GenBank/DDBJ databases">
        <authorList>
            <consortium name="AG Swart"/>
            <person name="Singh M."/>
            <person name="Singh A."/>
            <person name="Seah K."/>
            <person name="Emmerich C."/>
        </authorList>
    </citation>
    <scope>NUCLEOTIDE SEQUENCE</scope>
    <source>
        <strain evidence="1">DP1</strain>
    </source>
</reference>
<dbReference type="AlphaFoldDB" id="A0AAD1X8N1"/>